<evidence type="ECO:0000256" key="2">
    <source>
        <dbReference type="ARBA" id="ARBA00007776"/>
    </source>
</evidence>
<comment type="caution">
    <text evidence="9">The sequence shown here is derived from an EMBL/GenBank/DDBJ whole genome shotgun (WGS) entry which is preliminary data.</text>
</comment>
<feature type="transmembrane region" description="Helical" evidence="8">
    <location>
        <begin position="137"/>
        <end position="161"/>
    </location>
</feature>
<proteinExistence type="inferred from homology"/>
<dbReference type="Pfam" id="PF04093">
    <property type="entry name" value="MreD"/>
    <property type="match status" value="1"/>
</dbReference>
<dbReference type="OrthoDB" id="1653857at2"/>
<keyword evidence="7 8" id="KW-0472">Membrane</keyword>
<comment type="subcellular location">
    <subcellularLocation>
        <location evidence="1">Cell membrane</location>
        <topology evidence="1">Multi-pass membrane protein</topology>
    </subcellularLocation>
</comment>
<keyword evidence="4 8" id="KW-0812">Transmembrane</keyword>
<accession>A0A0A2UW25</accession>
<keyword evidence="3" id="KW-1003">Cell membrane</keyword>
<sequence>MKRLLLPAILLIFLILEGTATDFLPKEWLLSDYFMIPHWVFVILVYIAIFYDFDSTYYCVFYGIIFGFLFDLLYTDILGVYMFTYGIAAYVIHGVKKLLHANMFVAILMSIVGVALADALIFFLYSSVQGFVMTWKTYALMSLIPTLLANLVFTLVLYPFLPPLLYKWSEEQLASQKAV</sequence>
<evidence type="ECO:0000256" key="5">
    <source>
        <dbReference type="ARBA" id="ARBA00022960"/>
    </source>
</evidence>
<evidence type="ECO:0000256" key="4">
    <source>
        <dbReference type="ARBA" id="ARBA00022692"/>
    </source>
</evidence>
<organism evidence="9 10">
    <name type="scientific">Pontibacillus chungwhensis BH030062</name>
    <dbReference type="NCBI Taxonomy" id="1385513"/>
    <lineage>
        <taxon>Bacteria</taxon>
        <taxon>Bacillati</taxon>
        <taxon>Bacillota</taxon>
        <taxon>Bacilli</taxon>
        <taxon>Bacillales</taxon>
        <taxon>Bacillaceae</taxon>
        <taxon>Pontibacillus</taxon>
    </lineage>
</organism>
<dbReference type="AlphaFoldDB" id="A0A0A2UW25"/>
<comment type="similarity">
    <text evidence="2">Belongs to the MreD family.</text>
</comment>
<keyword evidence="5" id="KW-0133">Cell shape</keyword>
<dbReference type="GO" id="GO:0005886">
    <property type="term" value="C:plasma membrane"/>
    <property type="evidence" value="ECO:0007669"/>
    <property type="project" value="UniProtKB-SubCell"/>
</dbReference>
<gene>
    <name evidence="9" type="ORF">N780_02885</name>
</gene>
<name>A0A0A2UW25_9BACI</name>
<evidence type="ECO:0000256" key="6">
    <source>
        <dbReference type="ARBA" id="ARBA00022989"/>
    </source>
</evidence>
<dbReference type="RefSeq" id="WP_036784693.1">
    <property type="nucleotide sequence ID" value="NZ_AVBG01000009.1"/>
</dbReference>
<protein>
    <submittedName>
        <fullName evidence="9">Cell shape-determining protein</fullName>
    </submittedName>
</protein>
<dbReference type="GO" id="GO:0008360">
    <property type="term" value="P:regulation of cell shape"/>
    <property type="evidence" value="ECO:0007669"/>
    <property type="project" value="UniProtKB-KW"/>
</dbReference>
<keyword evidence="6 8" id="KW-1133">Transmembrane helix</keyword>
<keyword evidence="10" id="KW-1185">Reference proteome</keyword>
<dbReference type="STRING" id="1385513.N780_02885"/>
<evidence type="ECO:0000256" key="7">
    <source>
        <dbReference type="ARBA" id="ARBA00023136"/>
    </source>
</evidence>
<evidence type="ECO:0000313" key="10">
    <source>
        <dbReference type="Proteomes" id="UP000030153"/>
    </source>
</evidence>
<dbReference type="NCBIfam" id="TIGR03426">
    <property type="entry name" value="shape_MreD"/>
    <property type="match status" value="1"/>
</dbReference>
<evidence type="ECO:0000256" key="8">
    <source>
        <dbReference type="SAM" id="Phobius"/>
    </source>
</evidence>
<dbReference type="Proteomes" id="UP000030153">
    <property type="component" value="Unassembled WGS sequence"/>
</dbReference>
<evidence type="ECO:0000256" key="1">
    <source>
        <dbReference type="ARBA" id="ARBA00004651"/>
    </source>
</evidence>
<feature type="transmembrane region" description="Helical" evidence="8">
    <location>
        <begin position="60"/>
        <end position="83"/>
    </location>
</feature>
<dbReference type="EMBL" id="AVBG01000009">
    <property type="protein sequence ID" value="KGP90933.1"/>
    <property type="molecule type" value="Genomic_DNA"/>
</dbReference>
<feature type="transmembrane region" description="Helical" evidence="8">
    <location>
        <begin position="36"/>
        <end position="53"/>
    </location>
</feature>
<dbReference type="eggNOG" id="COG2891">
    <property type="taxonomic scope" value="Bacteria"/>
</dbReference>
<evidence type="ECO:0000256" key="3">
    <source>
        <dbReference type="ARBA" id="ARBA00022475"/>
    </source>
</evidence>
<feature type="transmembrane region" description="Helical" evidence="8">
    <location>
        <begin position="103"/>
        <end position="125"/>
    </location>
</feature>
<reference evidence="9 10" key="1">
    <citation type="submission" date="2013-08" db="EMBL/GenBank/DDBJ databases">
        <title>Genome of Pontibacillus chungwhensis.</title>
        <authorList>
            <person name="Wang Q."/>
            <person name="Wang G."/>
        </authorList>
    </citation>
    <scope>NUCLEOTIDE SEQUENCE [LARGE SCALE GENOMIC DNA]</scope>
    <source>
        <strain evidence="9 10">BH030062</strain>
    </source>
</reference>
<evidence type="ECO:0000313" key="9">
    <source>
        <dbReference type="EMBL" id="KGP90933.1"/>
    </source>
</evidence>
<dbReference type="InterPro" id="IPR007227">
    <property type="entry name" value="Cell_shape_determining_MreD"/>
</dbReference>